<reference evidence="5 6" key="1">
    <citation type="submission" date="2018-06" db="EMBL/GenBank/DDBJ databases">
        <authorList>
            <consortium name="Pathogen Informatics"/>
            <person name="Doyle S."/>
        </authorList>
    </citation>
    <scope>NUCLEOTIDE SEQUENCE [LARGE SCALE GENOMIC DNA]</scope>
    <source>
        <strain evidence="5 6">NCTC11179</strain>
    </source>
</reference>
<evidence type="ECO:0000259" key="4">
    <source>
        <dbReference type="Pfam" id="PF01212"/>
    </source>
</evidence>
<organism evidence="5 6">
    <name type="scientific">Myroides odoratus</name>
    <name type="common">Flavobacterium odoratum</name>
    <dbReference type="NCBI Taxonomy" id="256"/>
    <lineage>
        <taxon>Bacteria</taxon>
        <taxon>Pseudomonadati</taxon>
        <taxon>Bacteroidota</taxon>
        <taxon>Flavobacteriia</taxon>
        <taxon>Flavobacteriales</taxon>
        <taxon>Flavobacteriaceae</taxon>
        <taxon>Myroides</taxon>
    </lineage>
</organism>
<dbReference type="InterPro" id="IPR015422">
    <property type="entry name" value="PyrdxlP-dep_Trfase_small"/>
</dbReference>
<name>A0A378RK04_MYROD</name>
<comment type="similarity">
    <text evidence="2">Belongs to the threonine aldolase family.</text>
</comment>
<evidence type="ECO:0000256" key="2">
    <source>
        <dbReference type="ARBA" id="ARBA00006966"/>
    </source>
</evidence>
<feature type="domain" description="Aromatic amino acid beta-eliminating lyase/threonine aldolase" evidence="4">
    <location>
        <begin position="27"/>
        <end position="286"/>
    </location>
</feature>
<evidence type="ECO:0000313" key="5">
    <source>
        <dbReference type="EMBL" id="STZ27305.1"/>
    </source>
</evidence>
<gene>
    <name evidence="5" type="primary">ltaE</name>
    <name evidence="5" type="ORF">NCTC11179_00840</name>
</gene>
<keyword evidence="6" id="KW-1185">Reference proteome</keyword>
<keyword evidence="5" id="KW-0456">Lyase</keyword>
<protein>
    <submittedName>
        <fullName evidence="5">Low specificity L-threonine aldolase</fullName>
        <ecNumber evidence="5">4.1.2.48</ecNumber>
    </submittedName>
</protein>
<dbReference type="EC" id="4.1.2.48" evidence="5"/>
<proteinExistence type="inferred from homology"/>
<evidence type="ECO:0000256" key="3">
    <source>
        <dbReference type="ARBA" id="ARBA00022898"/>
    </source>
</evidence>
<dbReference type="Proteomes" id="UP000255024">
    <property type="component" value="Unassembled WGS sequence"/>
</dbReference>
<dbReference type="Gene3D" id="3.40.640.10">
    <property type="entry name" value="Type I PLP-dependent aspartate aminotransferase-like (Major domain)"/>
    <property type="match status" value="1"/>
</dbReference>
<dbReference type="PANTHER" id="PTHR48097:SF5">
    <property type="entry name" value="LOW SPECIFICITY L-THREONINE ALDOLASE"/>
    <property type="match status" value="1"/>
</dbReference>
<dbReference type="SUPFAM" id="SSF53383">
    <property type="entry name" value="PLP-dependent transferases"/>
    <property type="match status" value="1"/>
</dbReference>
<dbReference type="Pfam" id="PF01212">
    <property type="entry name" value="Beta_elim_lyase"/>
    <property type="match status" value="1"/>
</dbReference>
<dbReference type="EMBL" id="UGQL01000001">
    <property type="protein sequence ID" value="STZ27305.1"/>
    <property type="molecule type" value="Genomic_DNA"/>
</dbReference>
<comment type="cofactor">
    <cofactor evidence="1">
        <name>pyridoxal 5'-phosphate</name>
        <dbReference type="ChEBI" id="CHEBI:597326"/>
    </cofactor>
</comment>
<dbReference type="AlphaFoldDB" id="A0A378RK04"/>
<keyword evidence="3" id="KW-0663">Pyridoxal phosphate</keyword>
<dbReference type="InterPro" id="IPR001597">
    <property type="entry name" value="ArAA_b-elim_lyase/Thr_aldolase"/>
</dbReference>
<accession>A0A378RK04</accession>
<sequence length="340" mass="37912">MYNLKIDYAEGAHPAILDKLVETNFIQQNGYGSDEYTLEAKDLLRSKLNKPEAEIYFVSGGTQANLLVISFLLRSHEAVISAHSGHIYANETGAIEATGHKVIPIESKDGKITATQIKQTLASFQLRPHVVKPKVVYISNTTEVGTIYSERELKALSDCCRAEGLLLFMDGARLGHALTAPTNDLTLERIAELVDVFYIGATKNGALFGEAIVFPQAKLALDFDYNLKQRGALFAKGRVLGIQFLALFQDDLYFKLAKDANDMAMKLAEAFQAQGYSFLVEPSSNQIFPILPIALIHRLQEKFDFYVWKSINAEYAAIRLITSWTTDELMLEVFIAMLNE</sequence>
<dbReference type="PANTHER" id="PTHR48097">
    <property type="entry name" value="L-THREONINE ALDOLASE-RELATED"/>
    <property type="match status" value="1"/>
</dbReference>
<dbReference type="GO" id="GO:0016829">
    <property type="term" value="F:lyase activity"/>
    <property type="evidence" value="ECO:0007669"/>
    <property type="project" value="UniProtKB-KW"/>
</dbReference>
<evidence type="ECO:0000256" key="1">
    <source>
        <dbReference type="ARBA" id="ARBA00001933"/>
    </source>
</evidence>
<evidence type="ECO:0000313" key="6">
    <source>
        <dbReference type="Proteomes" id="UP000255024"/>
    </source>
</evidence>
<dbReference type="GO" id="GO:0006520">
    <property type="term" value="P:amino acid metabolic process"/>
    <property type="evidence" value="ECO:0007669"/>
    <property type="project" value="InterPro"/>
</dbReference>
<dbReference type="Gene3D" id="3.90.1150.10">
    <property type="entry name" value="Aspartate Aminotransferase, domain 1"/>
    <property type="match status" value="1"/>
</dbReference>
<dbReference type="RefSeq" id="WP_115090264.1">
    <property type="nucleotide sequence ID" value="NZ_CP068107.1"/>
</dbReference>
<dbReference type="InterPro" id="IPR015421">
    <property type="entry name" value="PyrdxlP-dep_Trfase_major"/>
</dbReference>
<dbReference type="InterPro" id="IPR015424">
    <property type="entry name" value="PyrdxlP-dep_Trfase"/>
</dbReference>